<name>A0A2V4TT55_9BURK</name>
<gene>
    <name evidence="1" type="ORF">C7410_115166</name>
</gene>
<dbReference type="EMBL" id="QJSQ01000015">
    <property type="protein sequence ID" value="PYE21323.1"/>
    <property type="molecule type" value="Genomic_DNA"/>
</dbReference>
<evidence type="ECO:0000313" key="2">
    <source>
        <dbReference type="Proteomes" id="UP000247772"/>
    </source>
</evidence>
<dbReference type="RefSeq" id="WP_110855961.1">
    <property type="nucleotide sequence ID" value="NZ_QJSQ01000015.1"/>
</dbReference>
<sequence>MNTVQFVMMVLNWLQGDPTHIVAAAALLNSLIPTPNPMTTAGKVYKVLELLALSFLRAKETGVPAQSPSVLADQIAEAIAKKTANPVTPQ</sequence>
<organism evidence="1 2">
    <name type="scientific">Paraburkholderia silvatlantica</name>
    <dbReference type="NCBI Taxonomy" id="321895"/>
    <lineage>
        <taxon>Bacteria</taxon>
        <taxon>Pseudomonadati</taxon>
        <taxon>Pseudomonadota</taxon>
        <taxon>Betaproteobacteria</taxon>
        <taxon>Burkholderiales</taxon>
        <taxon>Burkholderiaceae</taxon>
        <taxon>Paraburkholderia</taxon>
    </lineage>
</organism>
<dbReference type="AlphaFoldDB" id="A0A2V4TT55"/>
<accession>A0A2V4TT55</accession>
<dbReference type="Proteomes" id="UP000247772">
    <property type="component" value="Unassembled WGS sequence"/>
</dbReference>
<comment type="caution">
    <text evidence="1">The sequence shown here is derived from an EMBL/GenBank/DDBJ whole genome shotgun (WGS) entry which is preliminary data.</text>
</comment>
<protein>
    <submittedName>
        <fullName evidence="1">Uncharacterized protein</fullName>
    </submittedName>
</protein>
<reference evidence="1 2" key="1">
    <citation type="submission" date="2018-06" db="EMBL/GenBank/DDBJ databases">
        <title>Genomic Encyclopedia of Type Strains, Phase IV (KMG-V): Genome sequencing to study the core and pangenomes of soil and plant-associated prokaryotes.</title>
        <authorList>
            <person name="Whitman W."/>
        </authorList>
    </citation>
    <scope>NUCLEOTIDE SEQUENCE [LARGE SCALE GENOMIC DNA]</scope>
    <source>
        <strain evidence="1 2">SRCL-318</strain>
    </source>
</reference>
<proteinExistence type="predicted"/>
<evidence type="ECO:0000313" key="1">
    <source>
        <dbReference type="EMBL" id="PYE21323.1"/>
    </source>
</evidence>